<comment type="similarity">
    <text evidence="2">Belongs to the COG4 family.</text>
</comment>
<comment type="subcellular location">
    <subcellularLocation>
        <location evidence="1">Golgi apparatus membrane</location>
        <topology evidence="1">Peripheral membrane protein</topology>
    </subcellularLocation>
</comment>
<proteinExistence type="inferred from homology"/>
<dbReference type="GO" id="GO:0000139">
    <property type="term" value="C:Golgi membrane"/>
    <property type="evidence" value="ECO:0007669"/>
    <property type="project" value="UniProtKB-SubCell"/>
</dbReference>
<accession>A0A8H8D9U6</accession>
<dbReference type="RefSeq" id="XP_067546346.1">
    <property type="nucleotide sequence ID" value="XM_067693979.1"/>
</dbReference>
<name>A0A8H8D9U6_9ASCO</name>
<keyword evidence="5" id="KW-0653">Protein transport</keyword>
<reference evidence="10 11" key="1">
    <citation type="submission" date="2020-12" db="EMBL/GenBank/DDBJ databases">
        <title>Effect of drift, selection, and recombination on the evolution of hybrid genomes in Candida yeast pathogens.</title>
        <authorList>
            <person name="Mixao V."/>
            <person name="Ksiezopolska E."/>
            <person name="Saus E."/>
            <person name="Boekhout T."/>
            <person name="Gacser A."/>
            <person name="Gabaldon T."/>
        </authorList>
    </citation>
    <scope>NUCLEOTIDE SEQUENCE [LARGE SCALE GENOMIC DNA]</scope>
    <source>
        <strain evidence="10 11">BP57</strain>
    </source>
</reference>
<evidence type="ECO:0000256" key="7">
    <source>
        <dbReference type="ARBA" id="ARBA00023136"/>
    </source>
</evidence>
<gene>
    <name evidence="10" type="ORF">I9W82_004863</name>
</gene>
<sequence length="872" mass="98990">MSHKFKNDANYLLDVEALTKTLYEINEQFHDTASPNDLHDVIDKIDNTVTTIDSKLDSFVTLNKKKLQQDVSNIDVLRVNKLSSTIKNASNLSRVLANADELGHSLTYKVKSLDQEIGNVNDTLNYVENIQLLKTNINQINYAIEGQKWELAAQCIHTINTKIPSELINGKYASSVIPSTNVPELPEVCISNWIKQLVVIFRKQFNDAALKRDVEQLTKYFQLFPLINEEEVGLNCYAKFICEVISESSKNLTQTINSITSSDLKPGIFDTVAMQLFENVSMMLSQHGPLIKRYYVSTYPDALIYVVNKLQREVDLQIGVVADTFYDARRLDKLFQDIKLYAFPILSKRIADVHEHAQDQGRVSEDFESLDDLVPIRHVGDLILELSLILHSWALYCKFITIKYFHQPESVELSIPNIITKSNFSKKVNEKLLPAFETLYKFYFRRSLEKSITIEELPSLELYLKPMPQSKSPDHPPCSSVVEDLTLILNNTLRNVIQSGFPTSVKAFVTESFRVVQQDLINGYFIKNLNDNQPKYNQSLSFLSDDVGLSSPRTVSRSGTPEPHGAPVSTAASTVNAGFFKGASSAFGSVVSGSGAIVGSLQTTSSNSPKLINFVIYLNSVGIAQEYFTRIINNIKSTTSSNTGFIETNFPFGKDAEKIKTILNQDFLDPFVAISNKILNESLINLYNQSIRQRLISMVNDLVTDTNDSNYILYSTSQVNDPSLLIRFKSNWTSLTKPYLQTLHQSVWHKLLRLIVVNLVNLIERKLHQVLKKFKINELGSVKLERDMSFVINEVCEDNYQLREKFVKLTQLVLLVGMDDDEYEESKNPIIELVKSADDELEDEGDEEKEDYSGISWVLTPQEREQIRSYRV</sequence>
<dbReference type="EMBL" id="JAEOAQ010000007">
    <property type="protein sequence ID" value="KAG5417230.1"/>
    <property type="molecule type" value="Genomic_DNA"/>
</dbReference>
<dbReference type="Pfam" id="PF20663">
    <property type="entry name" value="COG4_N"/>
    <property type="match status" value="1"/>
</dbReference>
<keyword evidence="6" id="KW-0333">Golgi apparatus</keyword>
<evidence type="ECO:0000256" key="6">
    <source>
        <dbReference type="ARBA" id="ARBA00023034"/>
    </source>
</evidence>
<keyword evidence="11" id="KW-1185">Reference proteome</keyword>
<dbReference type="SMART" id="SM00762">
    <property type="entry name" value="Cog4"/>
    <property type="match status" value="1"/>
</dbReference>
<evidence type="ECO:0000256" key="1">
    <source>
        <dbReference type="ARBA" id="ARBA00004395"/>
    </source>
</evidence>
<evidence type="ECO:0000313" key="10">
    <source>
        <dbReference type="EMBL" id="KAG5417230.1"/>
    </source>
</evidence>
<evidence type="ECO:0000256" key="3">
    <source>
        <dbReference type="ARBA" id="ARBA00020975"/>
    </source>
</evidence>
<keyword evidence="7" id="KW-0472">Membrane</keyword>
<dbReference type="Gene3D" id="1.20.58.1970">
    <property type="match status" value="1"/>
</dbReference>
<evidence type="ECO:0000256" key="5">
    <source>
        <dbReference type="ARBA" id="ARBA00022927"/>
    </source>
</evidence>
<dbReference type="InterPro" id="IPR048684">
    <property type="entry name" value="COG4_C"/>
</dbReference>
<dbReference type="AlphaFoldDB" id="A0A8H8D9U6"/>
<evidence type="ECO:0000256" key="2">
    <source>
        <dbReference type="ARBA" id="ARBA00009215"/>
    </source>
</evidence>
<dbReference type="PANTHER" id="PTHR24016:SF0">
    <property type="entry name" value="CONSERVED OLIGOMERIC GOLGI COMPLEX SUBUNIT 4"/>
    <property type="match status" value="1"/>
</dbReference>
<dbReference type="Pfam" id="PF20662">
    <property type="entry name" value="COG4_C"/>
    <property type="match status" value="1"/>
</dbReference>
<dbReference type="Proteomes" id="UP000669133">
    <property type="component" value="Unassembled WGS sequence"/>
</dbReference>
<keyword evidence="4" id="KW-0813">Transport</keyword>
<feature type="domain" description="COG4 transport protein middle alpha-helical bundle" evidence="9">
    <location>
        <begin position="190"/>
        <end position="530"/>
    </location>
</feature>
<dbReference type="InterPro" id="IPR048680">
    <property type="entry name" value="COG4_N"/>
</dbReference>
<dbReference type="PANTHER" id="PTHR24016">
    <property type="entry name" value="CONSERVED OLIGOMERIC GOLGI COMPLEX SUBUNIT 4"/>
    <property type="match status" value="1"/>
</dbReference>
<dbReference type="InterPro" id="IPR013167">
    <property type="entry name" value="COG4_M"/>
</dbReference>
<evidence type="ECO:0000313" key="11">
    <source>
        <dbReference type="Proteomes" id="UP000669133"/>
    </source>
</evidence>
<dbReference type="InterPro" id="IPR048682">
    <property type="entry name" value="COG4"/>
</dbReference>
<dbReference type="GeneID" id="93653492"/>
<organism evidence="10 11">
    <name type="scientific">Candida metapsilosis</name>
    <dbReference type="NCBI Taxonomy" id="273372"/>
    <lineage>
        <taxon>Eukaryota</taxon>
        <taxon>Fungi</taxon>
        <taxon>Dikarya</taxon>
        <taxon>Ascomycota</taxon>
        <taxon>Saccharomycotina</taxon>
        <taxon>Pichiomycetes</taxon>
        <taxon>Debaryomycetaceae</taxon>
        <taxon>Candida/Lodderomyces clade</taxon>
        <taxon>Candida</taxon>
    </lineage>
</organism>
<protein>
    <recommendedName>
        <fullName evidence="3">Conserved oligomeric Golgi complex subunit 4</fullName>
    </recommendedName>
    <alternativeName>
        <fullName evidence="8">Component of oligomeric Golgi complex 4</fullName>
    </alternativeName>
</protein>
<evidence type="ECO:0000259" key="9">
    <source>
        <dbReference type="SMART" id="SM00762"/>
    </source>
</evidence>
<evidence type="ECO:0000256" key="4">
    <source>
        <dbReference type="ARBA" id="ARBA00022448"/>
    </source>
</evidence>
<dbReference type="OrthoDB" id="47059at2759"/>
<comment type="caution">
    <text evidence="10">The sequence shown here is derived from an EMBL/GenBank/DDBJ whole genome shotgun (WGS) entry which is preliminary data.</text>
</comment>
<dbReference type="Pfam" id="PF08318">
    <property type="entry name" value="COG4_m"/>
    <property type="match status" value="1"/>
</dbReference>
<dbReference type="GO" id="GO:0015031">
    <property type="term" value="P:protein transport"/>
    <property type="evidence" value="ECO:0007669"/>
    <property type="project" value="UniProtKB-KW"/>
</dbReference>
<evidence type="ECO:0000256" key="8">
    <source>
        <dbReference type="ARBA" id="ARBA00031340"/>
    </source>
</evidence>